<dbReference type="GO" id="GO:0043565">
    <property type="term" value="F:sequence-specific DNA binding"/>
    <property type="evidence" value="ECO:0007669"/>
    <property type="project" value="InterPro"/>
</dbReference>
<dbReference type="GO" id="GO:0003700">
    <property type="term" value="F:DNA-binding transcription factor activity"/>
    <property type="evidence" value="ECO:0007669"/>
    <property type="project" value="InterPro"/>
</dbReference>
<dbReference type="PROSITE" id="PS00041">
    <property type="entry name" value="HTH_ARAC_FAMILY_1"/>
    <property type="match status" value="1"/>
</dbReference>
<dbReference type="Gene3D" id="1.10.10.60">
    <property type="entry name" value="Homeodomain-like"/>
    <property type="match status" value="1"/>
</dbReference>
<sequence length="231" mass="25051">MPARGAPRSVNGPSLHQSLCRESLQLEHEFGLSGALRFVSLRSSFEELASSCGLDPDQLAHRLGAVAGPYAEQNRRAEPAMLAVGRQMLECPVPDSLRSLYLSGKAMELAALALAGSVEAQAGAGLSRVDCDRLQQARERLLANLQSPPTLPELAQAVGINVNKLTLGFRRLFGQSVYGYVREQRLQRAHALLAAGVMSVSEAAYACGYTDSHFTKAFRRRYGIAPSELRR</sequence>
<reference evidence="5 6" key="1">
    <citation type="submission" date="2016-04" db="EMBL/GenBank/DDBJ databases">
        <authorList>
            <consortium name="Pathogen Informatics"/>
        </authorList>
    </citation>
    <scope>NUCLEOTIDE SEQUENCE [LARGE SCALE GENOMIC DNA]</scope>
    <source>
        <strain evidence="5 6">H044680328</strain>
    </source>
</reference>
<evidence type="ECO:0000256" key="2">
    <source>
        <dbReference type="ARBA" id="ARBA00023125"/>
    </source>
</evidence>
<dbReference type="STRING" id="123899.SAMEA3906487_03000"/>
<evidence type="ECO:0000259" key="4">
    <source>
        <dbReference type="PROSITE" id="PS01124"/>
    </source>
</evidence>
<accession>A0A157SPB6</accession>
<dbReference type="PANTHER" id="PTHR47893:SF1">
    <property type="entry name" value="REGULATORY PROTEIN PCHR"/>
    <property type="match status" value="1"/>
</dbReference>
<dbReference type="EMBL" id="LT546645">
    <property type="protein sequence ID" value="SAI71993.1"/>
    <property type="molecule type" value="Genomic_DNA"/>
</dbReference>
<dbReference type="AlphaFoldDB" id="A0A157SPB6"/>
<dbReference type="KEGG" id="btrm:SAMEA390648703000"/>
<dbReference type="eggNOG" id="COG2207">
    <property type="taxonomic scope" value="Bacteria"/>
</dbReference>
<organism evidence="5 6">
    <name type="scientific">Bordetella trematum</name>
    <dbReference type="NCBI Taxonomy" id="123899"/>
    <lineage>
        <taxon>Bacteria</taxon>
        <taxon>Pseudomonadati</taxon>
        <taxon>Pseudomonadota</taxon>
        <taxon>Betaproteobacteria</taxon>
        <taxon>Burkholderiales</taxon>
        <taxon>Alcaligenaceae</taxon>
        <taxon>Bordetella</taxon>
    </lineage>
</organism>
<evidence type="ECO:0000256" key="3">
    <source>
        <dbReference type="ARBA" id="ARBA00023163"/>
    </source>
</evidence>
<gene>
    <name evidence="5" type="primary">btr_5</name>
    <name evidence="5" type="ORF">SAMEA3906487_03000</name>
</gene>
<evidence type="ECO:0000256" key="1">
    <source>
        <dbReference type="ARBA" id="ARBA00023015"/>
    </source>
</evidence>
<dbReference type="SUPFAM" id="SSF46689">
    <property type="entry name" value="Homeodomain-like"/>
    <property type="match status" value="2"/>
</dbReference>
<dbReference type="InterPro" id="IPR009057">
    <property type="entry name" value="Homeodomain-like_sf"/>
</dbReference>
<dbReference type="InterPro" id="IPR018062">
    <property type="entry name" value="HTH_AraC-typ_CS"/>
</dbReference>
<keyword evidence="1" id="KW-0805">Transcription regulation</keyword>
<dbReference type="Pfam" id="PF12833">
    <property type="entry name" value="HTH_18"/>
    <property type="match status" value="1"/>
</dbReference>
<dbReference type="SMART" id="SM00342">
    <property type="entry name" value="HTH_ARAC"/>
    <property type="match status" value="1"/>
</dbReference>
<dbReference type="InterPro" id="IPR018060">
    <property type="entry name" value="HTH_AraC"/>
</dbReference>
<dbReference type="InterPro" id="IPR053142">
    <property type="entry name" value="PchR_regulatory_protein"/>
</dbReference>
<dbReference type="PANTHER" id="PTHR47893">
    <property type="entry name" value="REGULATORY PROTEIN PCHR"/>
    <property type="match status" value="1"/>
</dbReference>
<keyword evidence="3" id="KW-0804">Transcription</keyword>
<dbReference type="PATRIC" id="fig|123899.6.peg.2993"/>
<keyword evidence="2" id="KW-0238">DNA-binding</keyword>
<name>A0A157SPB6_9BORD</name>
<feature type="domain" description="HTH araC/xylS-type" evidence="4">
    <location>
        <begin position="135"/>
        <end position="231"/>
    </location>
</feature>
<dbReference type="Proteomes" id="UP000076825">
    <property type="component" value="Chromosome 1"/>
</dbReference>
<proteinExistence type="predicted"/>
<keyword evidence="6" id="KW-1185">Reference proteome</keyword>
<protein>
    <submittedName>
        <fullName evidence="5">AraC family transcriptional regulator</fullName>
    </submittedName>
</protein>
<dbReference type="PROSITE" id="PS01124">
    <property type="entry name" value="HTH_ARAC_FAMILY_2"/>
    <property type="match status" value="1"/>
</dbReference>
<evidence type="ECO:0000313" key="5">
    <source>
        <dbReference type="EMBL" id="SAI71993.1"/>
    </source>
</evidence>
<evidence type="ECO:0000313" key="6">
    <source>
        <dbReference type="Proteomes" id="UP000076825"/>
    </source>
</evidence>